<dbReference type="Proteomes" id="UP000321901">
    <property type="component" value="Unassembled WGS sequence"/>
</dbReference>
<gene>
    <name evidence="2" type="primary">yflT</name>
    <name evidence="2" type="ORF">SLU01_24040</name>
</gene>
<dbReference type="EMBL" id="BJYL01000032">
    <property type="protein sequence ID" value="GEN84092.1"/>
    <property type="molecule type" value="Genomic_DNA"/>
</dbReference>
<dbReference type="RefSeq" id="WP_147058617.1">
    <property type="nucleotide sequence ID" value="NZ_BJYL01000032.1"/>
</dbReference>
<organism evidence="2 3">
    <name type="scientific">Sporosarcina luteola</name>
    <dbReference type="NCBI Taxonomy" id="582850"/>
    <lineage>
        <taxon>Bacteria</taxon>
        <taxon>Bacillati</taxon>
        <taxon>Bacillota</taxon>
        <taxon>Bacilli</taxon>
        <taxon>Bacillales</taxon>
        <taxon>Caryophanaceae</taxon>
        <taxon>Sporosarcina</taxon>
    </lineage>
</organism>
<evidence type="ECO:0000313" key="3">
    <source>
        <dbReference type="Proteomes" id="UP000321901"/>
    </source>
</evidence>
<dbReference type="InterPro" id="IPR025889">
    <property type="entry name" value="GSP17M-like_dom"/>
</dbReference>
<comment type="caution">
    <text evidence="2">The sequence shown here is derived from an EMBL/GenBank/DDBJ whole genome shotgun (WGS) entry which is preliminary data.</text>
</comment>
<evidence type="ECO:0000313" key="2">
    <source>
        <dbReference type="EMBL" id="GEN84092.1"/>
    </source>
</evidence>
<dbReference type="Pfam" id="PF11181">
    <property type="entry name" value="YflT"/>
    <property type="match status" value="1"/>
</dbReference>
<sequence length="107" mass="12013">MVMKKVVENAVQAKNEIEDLTKQGYTHDDIYIFAHDKKRADNITDALDTESVGLQEQGFLDSMKNMFTSRGDELRNKMEAAGLTAEDAADAERELDHGKLVLIAKKQ</sequence>
<reference evidence="2 3" key="1">
    <citation type="submission" date="2019-07" db="EMBL/GenBank/DDBJ databases">
        <title>Whole genome shotgun sequence of Sporosarcina luteola NBRC 105378.</title>
        <authorList>
            <person name="Hosoyama A."/>
            <person name="Uohara A."/>
            <person name="Ohji S."/>
            <person name="Ichikawa N."/>
        </authorList>
    </citation>
    <scope>NUCLEOTIDE SEQUENCE [LARGE SCALE GENOMIC DNA]</scope>
    <source>
        <strain evidence="2 3">NBRC 105378</strain>
    </source>
</reference>
<dbReference type="OrthoDB" id="2353304at2"/>
<evidence type="ECO:0000259" key="1">
    <source>
        <dbReference type="Pfam" id="PF11181"/>
    </source>
</evidence>
<dbReference type="AlphaFoldDB" id="A0A511Z9G4"/>
<keyword evidence="3" id="KW-1185">Reference proteome</keyword>
<protein>
    <submittedName>
        <fullName evidence="2">General stress protein 17M</fullName>
    </submittedName>
</protein>
<feature type="domain" description="General stress protein 17M-like" evidence="1">
    <location>
        <begin position="5"/>
        <end position="98"/>
    </location>
</feature>
<name>A0A511Z9G4_9BACL</name>
<accession>A0A511Z9G4</accession>
<proteinExistence type="predicted"/>